<dbReference type="PANTHER" id="PTHR45759">
    <property type="entry name" value="NUCLEOLAR GTP-BINDING PROTEIN 1"/>
    <property type="match status" value="1"/>
</dbReference>
<dbReference type="InterPro" id="IPR006073">
    <property type="entry name" value="GTP-bd"/>
</dbReference>
<protein>
    <submittedName>
        <fullName evidence="3">GTP-binding protein</fullName>
    </submittedName>
</protein>
<sequence>MRAPHVPRADELIDKAFRRAARARRGKPRRTPADRKRAEEAFIMTASSILADNLKSLPRRFPSLTAMHPLYRELIDIHVGVDDVRRALGSLDWAAREIAALRKEALRELRQGREPNAVRRKASGRMVSVVRQVRGNLELLERTREFLDGLPELQDAPTIVVAGFPNVGKSSFVAAVSSATPEVAPYPFTTKGITVGHVEHEKGRIQLVDIPGLLDRERMSTIERTAEAVLSCTGDVVLFMVDSTETCGYALSDQLALLERIRLTKKPVLVAASKRDHPLFRSVKEADIEVSVHDQKSLHAAIERLVEMMREEDSHPSRTR</sequence>
<dbReference type="EMBL" id="DUIH01000024">
    <property type="protein sequence ID" value="HIH70415.1"/>
    <property type="molecule type" value="Genomic_DNA"/>
</dbReference>
<feature type="domain" description="OBG-type G" evidence="2">
    <location>
        <begin position="157"/>
        <end position="216"/>
    </location>
</feature>
<keyword evidence="1" id="KW-0547">Nucleotide-binding</keyword>
<evidence type="ECO:0000313" key="3">
    <source>
        <dbReference type="EMBL" id="HIH70415.1"/>
    </source>
</evidence>
<dbReference type="Proteomes" id="UP000600363">
    <property type="component" value="Unassembled WGS sequence"/>
</dbReference>
<organism evidence="3 4">
    <name type="scientific">Methermicoccus shengliensis</name>
    <dbReference type="NCBI Taxonomy" id="660064"/>
    <lineage>
        <taxon>Archaea</taxon>
        <taxon>Methanobacteriati</taxon>
        <taxon>Methanobacteriota</taxon>
        <taxon>Stenosarchaea group</taxon>
        <taxon>Methanomicrobia</taxon>
        <taxon>Methanosarcinales</taxon>
        <taxon>Methermicoccaceae</taxon>
        <taxon>Methermicoccus</taxon>
    </lineage>
</organism>
<dbReference type="Pfam" id="PF17835">
    <property type="entry name" value="NOG1_N"/>
    <property type="match status" value="1"/>
</dbReference>
<dbReference type="AlphaFoldDB" id="A0A832W0R1"/>
<accession>A0A832W0R1</accession>
<dbReference type="Gene3D" id="1.20.120.1190">
    <property type="match status" value="1"/>
</dbReference>
<dbReference type="RefSeq" id="WP_042687681.1">
    <property type="nucleotide sequence ID" value="NZ_DUIH01000024.1"/>
</dbReference>
<gene>
    <name evidence="3" type="ORF">HA299_07430</name>
</gene>
<name>A0A832W0R1_9EURY</name>
<dbReference type="GO" id="GO:0005525">
    <property type="term" value="F:GTP binding"/>
    <property type="evidence" value="ECO:0007669"/>
    <property type="project" value="InterPro"/>
</dbReference>
<dbReference type="SUPFAM" id="SSF52540">
    <property type="entry name" value="P-loop containing nucleoside triphosphate hydrolases"/>
    <property type="match status" value="1"/>
</dbReference>
<reference evidence="3" key="1">
    <citation type="journal article" date="2020" name="bioRxiv">
        <title>A rank-normalized archaeal taxonomy based on genome phylogeny resolves widespread incomplete and uneven classifications.</title>
        <authorList>
            <person name="Rinke C."/>
            <person name="Chuvochina M."/>
            <person name="Mussig A.J."/>
            <person name="Chaumeil P.-A."/>
            <person name="Waite D.W."/>
            <person name="Whitman W.B."/>
            <person name="Parks D.H."/>
            <person name="Hugenholtz P."/>
        </authorList>
    </citation>
    <scope>NUCLEOTIDE SEQUENCE</scope>
    <source>
        <strain evidence="3">UBA12518</strain>
    </source>
</reference>
<dbReference type="InterPro" id="IPR031167">
    <property type="entry name" value="G_OBG"/>
</dbReference>
<proteinExistence type="predicted"/>
<comment type="caution">
    <text evidence="3">The sequence shown here is derived from an EMBL/GenBank/DDBJ whole genome shotgun (WGS) entry which is preliminary data.</text>
</comment>
<dbReference type="InterPro" id="IPR041623">
    <property type="entry name" value="NOG1_N"/>
</dbReference>
<evidence type="ECO:0000259" key="2">
    <source>
        <dbReference type="PROSITE" id="PS51710"/>
    </source>
</evidence>
<dbReference type="Pfam" id="PF01926">
    <property type="entry name" value="MMR_HSR1"/>
    <property type="match status" value="1"/>
</dbReference>
<dbReference type="PROSITE" id="PS51710">
    <property type="entry name" value="G_OBG"/>
    <property type="match status" value="1"/>
</dbReference>
<dbReference type="Gene3D" id="3.40.50.300">
    <property type="entry name" value="P-loop containing nucleotide triphosphate hydrolases"/>
    <property type="match status" value="1"/>
</dbReference>
<dbReference type="InterPro" id="IPR027417">
    <property type="entry name" value="P-loop_NTPase"/>
</dbReference>
<evidence type="ECO:0000313" key="4">
    <source>
        <dbReference type="Proteomes" id="UP000600363"/>
    </source>
</evidence>
<dbReference type="PRINTS" id="PR00326">
    <property type="entry name" value="GTP1OBG"/>
</dbReference>
<evidence type="ECO:0000256" key="1">
    <source>
        <dbReference type="ARBA" id="ARBA00022741"/>
    </source>
</evidence>